<dbReference type="GO" id="GO:0006865">
    <property type="term" value="P:amino acid transport"/>
    <property type="evidence" value="ECO:0007669"/>
    <property type="project" value="UniProtKB-KW"/>
</dbReference>
<sequence length="461" mass="50173">MKNHHLTKQAIEHKKAKQHAKGKEGLMWWQVSLIGIGSIIGAGFFLGTGLSIQLAGPSVLIGYLIAGVTTYFVFSALAEMSVNDPESGSFRAYAKKAFGHSMGFVAGWMYWLSGILIMSSEIVALSTFSQFWFPNVPLWIFSVVFAALGFGINLFGVKNFGKIESLFAVVKLSTLVAFIVFVALFLFGIVSPAESRVMTQTGISEFFPNGVRGLWSAMIFIFFSFGGIAVVGVASAELKNKKDIPKAGTLLLLILVSVYVAGLFFVLYMVDWSVINESESPFVTSLSAFAIPYLDSVFNAVIMSAAFSTMVGALFSITHIMVSLAEDGDAPHKLKRKNERGVALRSLFLTAIGVGVSILFLFLLPDTMYEYVTTSAGVMLILNWAIILVSHLKLQKTYKGNADSFHTFGYPFTSYLGIFLIGVAITGALLRETERIGLFISLGMIVVIFVCYRFVGDGSGD</sequence>
<dbReference type="Gene3D" id="1.20.1740.10">
    <property type="entry name" value="Amino acid/polyamine transporter I"/>
    <property type="match status" value="1"/>
</dbReference>
<dbReference type="PIRSF" id="PIRSF006060">
    <property type="entry name" value="AA_transporter"/>
    <property type="match status" value="1"/>
</dbReference>
<feature type="transmembrane region" description="Helical" evidence="7">
    <location>
        <begin position="59"/>
        <end position="78"/>
    </location>
</feature>
<dbReference type="PANTHER" id="PTHR43495">
    <property type="entry name" value="GABA PERMEASE"/>
    <property type="match status" value="1"/>
</dbReference>
<gene>
    <name evidence="9" type="ORF">E4663_14120</name>
</gene>
<evidence type="ECO:0000256" key="4">
    <source>
        <dbReference type="ARBA" id="ARBA00022970"/>
    </source>
</evidence>
<dbReference type="GO" id="GO:0055085">
    <property type="term" value="P:transmembrane transport"/>
    <property type="evidence" value="ECO:0007669"/>
    <property type="project" value="InterPro"/>
</dbReference>
<dbReference type="RefSeq" id="WP_135328090.1">
    <property type="nucleotide sequence ID" value="NZ_SRJC01000003.1"/>
</dbReference>
<evidence type="ECO:0000259" key="8">
    <source>
        <dbReference type="Pfam" id="PF00324"/>
    </source>
</evidence>
<keyword evidence="4" id="KW-0029">Amino-acid transport</keyword>
<feature type="transmembrane region" description="Helical" evidence="7">
    <location>
        <begin position="250"/>
        <end position="270"/>
    </location>
</feature>
<evidence type="ECO:0000256" key="2">
    <source>
        <dbReference type="ARBA" id="ARBA00022448"/>
    </source>
</evidence>
<reference evidence="9 10" key="1">
    <citation type="journal article" date="2003" name="Int. J. Syst. Evol. Microbiol.">
        <title>Halobacillus salinus sp. nov., isolated from a salt lake on the coast of the East Sea in Korea.</title>
        <authorList>
            <person name="Yoon J.H."/>
            <person name="Kang K.H."/>
            <person name="Park Y.H."/>
        </authorList>
    </citation>
    <scope>NUCLEOTIDE SEQUENCE [LARGE SCALE GENOMIC DNA]</scope>
    <source>
        <strain evidence="9 10">HSL-3</strain>
    </source>
</reference>
<keyword evidence="5 7" id="KW-1133">Transmembrane helix</keyword>
<proteinExistence type="predicted"/>
<keyword evidence="2" id="KW-0813">Transport</keyword>
<dbReference type="Proteomes" id="UP000297982">
    <property type="component" value="Unassembled WGS sequence"/>
</dbReference>
<feature type="transmembrane region" description="Helical" evidence="7">
    <location>
        <begin position="297"/>
        <end position="322"/>
    </location>
</feature>
<dbReference type="PANTHER" id="PTHR43495:SF5">
    <property type="entry name" value="GAMMA-AMINOBUTYRIC ACID PERMEASE"/>
    <property type="match status" value="1"/>
</dbReference>
<dbReference type="STRING" id="192814.GCA_900166575_03225"/>
<keyword evidence="10" id="KW-1185">Reference proteome</keyword>
<feature type="transmembrane region" description="Helical" evidence="7">
    <location>
        <begin position="169"/>
        <end position="193"/>
    </location>
</feature>
<dbReference type="InterPro" id="IPR004840">
    <property type="entry name" value="Amino_acid_permease_CS"/>
</dbReference>
<evidence type="ECO:0000313" key="9">
    <source>
        <dbReference type="EMBL" id="TGB02468.1"/>
    </source>
</evidence>
<keyword evidence="3 7" id="KW-0812">Transmembrane</keyword>
<evidence type="ECO:0000256" key="1">
    <source>
        <dbReference type="ARBA" id="ARBA00004651"/>
    </source>
</evidence>
<feature type="transmembrane region" description="Helical" evidence="7">
    <location>
        <begin position="138"/>
        <end position="157"/>
    </location>
</feature>
<dbReference type="InterPro" id="IPR004841">
    <property type="entry name" value="AA-permease/SLC12A_dom"/>
</dbReference>
<feature type="transmembrane region" description="Helical" evidence="7">
    <location>
        <begin position="98"/>
        <end position="118"/>
    </location>
</feature>
<feature type="transmembrane region" description="Helical" evidence="7">
    <location>
        <begin position="342"/>
        <end position="365"/>
    </location>
</feature>
<name>A0A4Z0H0F9_9BACI</name>
<dbReference type="AlphaFoldDB" id="A0A4Z0H0F9"/>
<dbReference type="GO" id="GO:0005886">
    <property type="term" value="C:plasma membrane"/>
    <property type="evidence" value="ECO:0007669"/>
    <property type="project" value="UniProtKB-SubCell"/>
</dbReference>
<organism evidence="9 10">
    <name type="scientific">Halobacillus salinus</name>
    <dbReference type="NCBI Taxonomy" id="192814"/>
    <lineage>
        <taxon>Bacteria</taxon>
        <taxon>Bacillati</taxon>
        <taxon>Bacillota</taxon>
        <taxon>Bacilli</taxon>
        <taxon>Bacillales</taxon>
        <taxon>Bacillaceae</taxon>
        <taxon>Halobacillus</taxon>
    </lineage>
</organism>
<evidence type="ECO:0000256" key="7">
    <source>
        <dbReference type="SAM" id="Phobius"/>
    </source>
</evidence>
<keyword evidence="6 7" id="KW-0472">Membrane</keyword>
<feature type="transmembrane region" description="Helical" evidence="7">
    <location>
        <begin position="412"/>
        <end position="430"/>
    </location>
</feature>
<dbReference type="EMBL" id="SRJC01000003">
    <property type="protein sequence ID" value="TGB02468.1"/>
    <property type="molecule type" value="Genomic_DNA"/>
</dbReference>
<evidence type="ECO:0000313" key="10">
    <source>
        <dbReference type="Proteomes" id="UP000297982"/>
    </source>
</evidence>
<feature type="transmembrane region" description="Helical" evidence="7">
    <location>
        <begin position="26"/>
        <end position="47"/>
    </location>
</feature>
<accession>A0A4Z0H0F9</accession>
<comment type="caution">
    <text evidence="9">The sequence shown here is derived from an EMBL/GenBank/DDBJ whole genome shotgun (WGS) entry which is preliminary data.</text>
</comment>
<dbReference type="PROSITE" id="PS00218">
    <property type="entry name" value="AMINO_ACID_PERMEASE_1"/>
    <property type="match status" value="1"/>
</dbReference>
<feature type="transmembrane region" description="Helical" evidence="7">
    <location>
        <begin position="213"/>
        <end position="238"/>
    </location>
</feature>
<comment type="subcellular location">
    <subcellularLocation>
        <location evidence="1">Cell membrane</location>
        <topology evidence="1">Multi-pass membrane protein</topology>
    </subcellularLocation>
</comment>
<feature type="domain" description="Amino acid permease/ SLC12A" evidence="8">
    <location>
        <begin position="31"/>
        <end position="453"/>
    </location>
</feature>
<evidence type="ECO:0000256" key="3">
    <source>
        <dbReference type="ARBA" id="ARBA00022692"/>
    </source>
</evidence>
<dbReference type="Pfam" id="PF00324">
    <property type="entry name" value="AA_permease"/>
    <property type="match status" value="1"/>
</dbReference>
<feature type="transmembrane region" description="Helical" evidence="7">
    <location>
        <begin position="436"/>
        <end position="455"/>
    </location>
</feature>
<protein>
    <submittedName>
        <fullName evidence="9">Amino acid permease</fullName>
    </submittedName>
</protein>
<evidence type="ECO:0000256" key="5">
    <source>
        <dbReference type="ARBA" id="ARBA00022989"/>
    </source>
</evidence>
<evidence type="ECO:0000256" key="6">
    <source>
        <dbReference type="ARBA" id="ARBA00023136"/>
    </source>
</evidence>